<dbReference type="FunFam" id="3.40.50.200:FF:000014">
    <property type="entry name" value="Proteinase K"/>
    <property type="match status" value="1"/>
</dbReference>
<dbReference type="PROSITE" id="PS51892">
    <property type="entry name" value="SUBTILASE"/>
    <property type="match status" value="2"/>
</dbReference>
<feature type="compositionally biased region" description="Basic and acidic residues" evidence="8">
    <location>
        <begin position="900"/>
        <end position="909"/>
    </location>
</feature>
<sequence>MKLSLLLALLPVALALPAPVIVPRAGSPIPGRYIVKMKNENLQALIDAALKVLKKDPVHVYKFAGFGGFTADIADDIVELLQNLPGVDYIEQDAVVKANLGEVHLEKKAYVTQSSSTWGLGRISHQARGISSYTYDDSAGAGTCAYVIDTGISTTHPEFEGRATFLANYAGDGSNTDGNGHGTHCAGTIGSKTYGVAKKTKLYAVKVLDASGSGTNSGVIAGINYVANDVKTRSCPNGAVANMSLGGSRSTAVNTAAANAVTAGVFMAVAAGNEAQDAANSSPASEPTVYTVGATDSSDRLASFSNYGSIVDILAPGVSILSTWLNGGTNTISGTSMATPHVAGLGAYILGLEGKKTPAALSSRLTALSLRNKITGLPSSTKNYLAFNGNPSDGFMQGLLIDASLSTKKVDYIQQDAKVYVCETKTQLNATWGLGRISHIEPGQNNYLYDSTAGEGTCVYVVDTGIETTHPEFEGRAYFLADFSEEGDQIDGAGHGTHVAGTIGSLTWGVAKKTTLFAVRVLDSFGTGTNAGVLAGMQFVITDAKERMDAGDCPKGALANMSLGGRKSQVMNDAAAAIVAAGIFLGVAAGNEGTLADYSSPSSEPTVCTVAATANNDTLIEWSNYGPRVDILAPGVEITSTWIGGGINTISGTLTKPPKSTASHLRPFSSRSTSGASIQVMASYFDLPPSQKAAPAASLDQIPQDQRKQLGRMNSLMSPAVTQILEGLGDDHSDSDSSEGDISEQEEQRSTRHTNKSLEPQRLSQDKQKHIAGQNPRPSSLSPSRSSRKSGTGKSSIHSKTSSARGSGENSAKLRQKQPHMARFHSLRSMLFQQRIEDQMKTVTQEDCQNEQNAADKWHKQHEERQMHRTGTLEKDSSGKSGIGSRLRMTVRRMTTKDAGNMEKIREDGAPVEFNDRASTASSDVEGEQRNPYESDGESIDHSDVEELVRWVSRRDPPSDGERRKDNSVVEAKEDSGHESLGPSDVDELVRFASRKSDAKETRSINDGHSGYSDASTESDSELREVSSDEEEDADDLVRWISHRDGPKAGPVRRNLQRAELDSDVGEHYESDVPELGRWFKRHDGTSGESAASTPVKETFDEFDEEEQRGRPRSREETEPIKEKRHITDDDVDELVRWVSRKDSKQQEPPVLEGDNPIGCLKREEEAKQQQIGMSVDDGSLSQADLPDVVEHARKTSGGPTNSPPTGPFAVETGDLRVLRDEKTKAVNPDRDSQRDLDGQRGSLDEKKQELGMSHDDESLSHSDVQDLIAHVKKI</sequence>
<keyword evidence="4 6" id="KW-0378">Hydrolase</keyword>
<feature type="region of interest" description="Disordered" evidence="8">
    <location>
        <begin position="727"/>
        <end position="819"/>
    </location>
</feature>
<comment type="similarity">
    <text evidence="1 6 7">Belongs to the peptidase S8 family.</text>
</comment>
<dbReference type="SUPFAM" id="SSF52743">
    <property type="entry name" value="Subtilisin-like"/>
    <property type="match status" value="2"/>
</dbReference>
<feature type="chain" id="PRO_5034998631" description="Peptidase S8/S53 domain-containing protein" evidence="9">
    <location>
        <begin position="16"/>
        <end position="1275"/>
    </location>
</feature>
<feature type="domain" description="Peptidase S8/S53" evidence="10">
    <location>
        <begin position="147"/>
        <end position="365"/>
    </location>
</feature>
<dbReference type="CDD" id="cd04077">
    <property type="entry name" value="Peptidases_S8_PCSK9_ProteinaseK_like"/>
    <property type="match status" value="2"/>
</dbReference>
<dbReference type="Proteomes" id="UP000596902">
    <property type="component" value="Unassembled WGS sequence"/>
</dbReference>
<name>A0A8H7B982_9PLEO</name>
<dbReference type="GeneID" id="62199840"/>
<evidence type="ECO:0000256" key="7">
    <source>
        <dbReference type="RuleBase" id="RU003355"/>
    </source>
</evidence>
<evidence type="ECO:0000313" key="12">
    <source>
        <dbReference type="EMBL" id="KAF7679964.1"/>
    </source>
</evidence>
<feature type="active site" description="Charge relay system" evidence="6">
    <location>
        <position position="336"/>
    </location>
</feature>
<dbReference type="Gene3D" id="3.40.50.200">
    <property type="entry name" value="Peptidase S8/S53 domain"/>
    <property type="match status" value="2"/>
</dbReference>
<dbReference type="InterPro" id="IPR023827">
    <property type="entry name" value="Peptidase_S8_Asp-AS"/>
</dbReference>
<feature type="region of interest" description="Disordered" evidence="8">
    <location>
        <begin position="842"/>
        <end position="1266"/>
    </location>
</feature>
<keyword evidence="3 9" id="KW-0732">Signal</keyword>
<keyword evidence="13" id="KW-1185">Reference proteome</keyword>
<dbReference type="EMBL" id="JAAABM010000002">
    <property type="protein sequence ID" value="KAF7679964.1"/>
    <property type="molecule type" value="Genomic_DNA"/>
</dbReference>
<evidence type="ECO:0000256" key="6">
    <source>
        <dbReference type="PROSITE-ProRule" id="PRU01240"/>
    </source>
</evidence>
<evidence type="ECO:0000256" key="5">
    <source>
        <dbReference type="ARBA" id="ARBA00022825"/>
    </source>
</evidence>
<reference evidence="12" key="1">
    <citation type="submission" date="2020-01" db="EMBL/GenBank/DDBJ databases">
        <authorList>
            <person name="Feng Z.H.Z."/>
        </authorList>
    </citation>
    <scope>NUCLEOTIDE SEQUENCE</scope>
    <source>
        <strain evidence="12">CBS107.38</strain>
    </source>
</reference>
<comment type="caution">
    <text evidence="12">The sequence shown here is derived from an EMBL/GenBank/DDBJ whole genome shotgun (WGS) entry which is preliminary data.</text>
</comment>
<dbReference type="AlphaFoldDB" id="A0A8H7B982"/>
<evidence type="ECO:0000256" key="9">
    <source>
        <dbReference type="SAM" id="SignalP"/>
    </source>
</evidence>
<protein>
    <recommendedName>
        <fullName evidence="14">Peptidase S8/S53 domain-containing protein</fullName>
    </recommendedName>
</protein>
<proteinExistence type="inferred from homology"/>
<feature type="compositionally biased region" description="Low complexity" evidence="8">
    <location>
        <begin position="776"/>
        <end position="796"/>
    </location>
</feature>
<dbReference type="InterPro" id="IPR022398">
    <property type="entry name" value="Peptidase_S8_His-AS"/>
</dbReference>
<dbReference type="FunFam" id="3.40.50.200:FF:000007">
    <property type="entry name" value="Subtilisin-like serine protease"/>
    <property type="match status" value="1"/>
</dbReference>
<dbReference type="InterPro" id="IPR050131">
    <property type="entry name" value="Peptidase_S8_subtilisin-like"/>
</dbReference>
<evidence type="ECO:0000313" key="13">
    <source>
        <dbReference type="Proteomes" id="UP000596902"/>
    </source>
</evidence>
<dbReference type="InterPro" id="IPR034193">
    <property type="entry name" value="PCSK9_ProteinaseK-like"/>
</dbReference>
<dbReference type="GO" id="GO:0004252">
    <property type="term" value="F:serine-type endopeptidase activity"/>
    <property type="evidence" value="ECO:0007669"/>
    <property type="project" value="UniProtKB-UniRule"/>
</dbReference>
<dbReference type="Pfam" id="PF05922">
    <property type="entry name" value="Inhibitor_I9"/>
    <property type="match status" value="1"/>
</dbReference>
<feature type="domain" description="Peptidase S8/S53" evidence="10">
    <location>
        <begin position="454"/>
        <end position="653"/>
    </location>
</feature>
<reference evidence="12" key="2">
    <citation type="submission" date="2020-08" db="EMBL/GenBank/DDBJ databases">
        <title>Draft Genome Sequence of Cumin Blight Pathogen Alternaria burnsii.</title>
        <authorList>
            <person name="Feng Z."/>
        </authorList>
    </citation>
    <scope>NUCLEOTIDE SEQUENCE</scope>
    <source>
        <strain evidence="12">CBS107.38</strain>
    </source>
</reference>
<comment type="caution">
    <text evidence="6">Lacks conserved residue(s) required for the propagation of feature annotation.</text>
</comment>
<dbReference type="SUPFAM" id="SSF54897">
    <property type="entry name" value="Protease propeptides/inhibitors"/>
    <property type="match status" value="1"/>
</dbReference>
<dbReference type="PANTHER" id="PTHR43806:SF58">
    <property type="entry name" value="ALKALINE PROTEASE 1-RELATED"/>
    <property type="match status" value="1"/>
</dbReference>
<dbReference type="Gene3D" id="3.30.70.80">
    <property type="entry name" value="Peptidase S8 propeptide/proteinase inhibitor I9"/>
    <property type="match status" value="1"/>
</dbReference>
<feature type="compositionally biased region" description="Basic and acidic residues" evidence="8">
    <location>
        <begin position="1108"/>
        <end position="1146"/>
    </location>
</feature>
<keyword evidence="2 6" id="KW-0645">Protease</keyword>
<dbReference type="RefSeq" id="XP_038789954.1">
    <property type="nucleotide sequence ID" value="XM_038926662.1"/>
</dbReference>
<evidence type="ECO:0000256" key="1">
    <source>
        <dbReference type="ARBA" id="ARBA00011073"/>
    </source>
</evidence>
<keyword evidence="5 6" id="KW-0720">Serine protease</keyword>
<feature type="active site" description="Charge relay system" evidence="6">
    <location>
        <position position="181"/>
    </location>
</feature>
<dbReference type="GO" id="GO:0006508">
    <property type="term" value="P:proteolysis"/>
    <property type="evidence" value="ECO:0007669"/>
    <property type="project" value="UniProtKB-KW"/>
</dbReference>
<feature type="compositionally biased region" description="Basic and acidic residues" evidence="8">
    <location>
        <begin position="995"/>
        <end position="1006"/>
    </location>
</feature>
<feature type="compositionally biased region" description="Acidic residues" evidence="8">
    <location>
        <begin position="736"/>
        <end position="745"/>
    </location>
</feature>
<dbReference type="GO" id="GO:0005576">
    <property type="term" value="C:extracellular region"/>
    <property type="evidence" value="ECO:0007669"/>
    <property type="project" value="UniProtKB-ARBA"/>
</dbReference>
<evidence type="ECO:0000259" key="11">
    <source>
        <dbReference type="Pfam" id="PF05922"/>
    </source>
</evidence>
<evidence type="ECO:0000256" key="3">
    <source>
        <dbReference type="ARBA" id="ARBA00022729"/>
    </source>
</evidence>
<feature type="compositionally biased region" description="Basic and acidic residues" evidence="8">
    <location>
        <begin position="854"/>
        <end position="878"/>
    </location>
</feature>
<dbReference type="InterPro" id="IPR015500">
    <property type="entry name" value="Peptidase_S8_subtilisin-rel"/>
</dbReference>
<feature type="compositionally biased region" description="Basic and acidic residues" evidence="8">
    <location>
        <begin position="927"/>
        <end position="978"/>
    </location>
</feature>
<feature type="signal peptide" evidence="9">
    <location>
        <begin position="1"/>
        <end position="15"/>
    </location>
</feature>
<feature type="compositionally biased region" description="Basic and acidic residues" evidence="8">
    <location>
        <begin position="1057"/>
        <end position="1071"/>
    </location>
</feature>
<evidence type="ECO:0000256" key="8">
    <source>
        <dbReference type="SAM" id="MobiDB-lite"/>
    </source>
</evidence>
<feature type="domain" description="Inhibitor I9" evidence="11">
    <location>
        <begin position="33"/>
        <end position="98"/>
    </location>
</feature>
<dbReference type="InterPro" id="IPR036852">
    <property type="entry name" value="Peptidase_S8/S53_dom_sf"/>
</dbReference>
<dbReference type="InterPro" id="IPR037045">
    <property type="entry name" value="S8pro/Inhibitor_I9_sf"/>
</dbReference>
<gene>
    <name evidence="12" type="ORF">GT037_001615</name>
</gene>
<accession>A0A8H7B982</accession>
<feature type="compositionally biased region" description="Basic and acidic residues" evidence="8">
    <location>
        <begin position="1036"/>
        <end position="1047"/>
    </location>
</feature>
<dbReference type="Pfam" id="PF00082">
    <property type="entry name" value="Peptidase_S8"/>
    <property type="match status" value="2"/>
</dbReference>
<dbReference type="PROSITE" id="PS00136">
    <property type="entry name" value="SUBTILASE_ASP"/>
    <property type="match status" value="2"/>
</dbReference>
<evidence type="ECO:0000256" key="4">
    <source>
        <dbReference type="ARBA" id="ARBA00022801"/>
    </source>
</evidence>
<feature type="compositionally biased region" description="Basic and acidic residues" evidence="8">
    <location>
        <begin position="1214"/>
        <end position="1265"/>
    </location>
</feature>
<dbReference type="InterPro" id="IPR000209">
    <property type="entry name" value="Peptidase_S8/S53_dom"/>
</dbReference>
<feature type="active site" description="Charge relay system" evidence="6">
    <location>
        <position position="149"/>
    </location>
</feature>
<dbReference type="InterPro" id="IPR010259">
    <property type="entry name" value="S8pro/Inhibitor_I9"/>
</dbReference>
<dbReference type="InterPro" id="IPR023828">
    <property type="entry name" value="Peptidase_S8_Ser-AS"/>
</dbReference>
<evidence type="ECO:0008006" key="14">
    <source>
        <dbReference type="Google" id="ProtNLM"/>
    </source>
</evidence>
<dbReference type="PROSITE" id="PS00138">
    <property type="entry name" value="SUBTILASE_SER"/>
    <property type="match status" value="1"/>
</dbReference>
<feature type="compositionally biased region" description="Polar residues" evidence="8">
    <location>
        <begin position="798"/>
        <end position="810"/>
    </location>
</feature>
<dbReference type="PROSITE" id="PS00137">
    <property type="entry name" value="SUBTILASE_HIS"/>
    <property type="match status" value="2"/>
</dbReference>
<organism evidence="12 13">
    <name type="scientific">Alternaria burnsii</name>
    <dbReference type="NCBI Taxonomy" id="1187904"/>
    <lineage>
        <taxon>Eukaryota</taxon>
        <taxon>Fungi</taxon>
        <taxon>Dikarya</taxon>
        <taxon>Ascomycota</taxon>
        <taxon>Pezizomycotina</taxon>
        <taxon>Dothideomycetes</taxon>
        <taxon>Pleosporomycetidae</taxon>
        <taxon>Pleosporales</taxon>
        <taxon>Pleosporineae</taxon>
        <taxon>Pleosporaceae</taxon>
        <taxon>Alternaria</taxon>
        <taxon>Alternaria sect. Alternaria</taxon>
    </lineage>
</organism>
<dbReference type="PANTHER" id="PTHR43806">
    <property type="entry name" value="PEPTIDASE S8"/>
    <property type="match status" value="1"/>
</dbReference>
<dbReference type="PRINTS" id="PR00723">
    <property type="entry name" value="SUBTILISIN"/>
</dbReference>
<evidence type="ECO:0000259" key="10">
    <source>
        <dbReference type="Pfam" id="PF00082"/>
    </source>
</evidence>
<evidence type="ECO:0000256" key="2">
    <source>
        <dbReference type="ARBA" id="ARBA00022670"/>
    </source>
</evidence>
<feature type="compositionally biased region" description="Polar residues" evidence="8">
    <location>
        <begin position="842"/>
        <end position="853"/>
    </location>
</feature>